<dbReference type="InterPro" id="IPR011004">
    <property type="entry name" value="Trimer_LpxA-like_sf"/>
</dbReference>
<gene>
    <name evidence="3" type="ORF">HPS55_04875</name>
</gene>
<dbReference type="SUPFAM" id="SSF51161">
    <property type="entry name" value="Trimeric LpxA-like enzymes"/>
    <property type="match status" value="1"/>
</dbReference>
<dbReference type="Gene3D" id="2.160.10.10">
    <property type="entry name" value="Hexapeptide repeat proteins"/>
    <property type="match status" value="1"/>
</dbReference>
<sequence>MSSNPDTIPDGYRSLTLDEISSLEKSGCHAEDWGDISVAADFTPERITGVSFFGSVCLGIFDKRIETEEGFRRPTGIHNAVLRDVTVGDNCLIENIGCHINRYDIGEECYIANVGRMTTDEAATYGEMNIIPVMNEAGDGNVIIYDGLTSQMAAFMVAHASERDVWPALKSAVKRLTDGHQRQRGMIGSRVKIVNTQEIINTIIGDDCEVSCASRLNECTLTGNDNAGIYIGNDVICENTVIAAGASVLGGAKTDNCFIGEACHIGKGFSAENSVFFANSYMDNGEACAAFCGPFTVSHHKSTLLIGGMFSFYNAGSGTNYSNHAYKLGPIHHGTLERGAKTASGAHLLMPAHIGAFSMLMGKVQNHPDTRDLPFSYIIASGDTTFVVPGRNLVTVGTYRDTEKWPRRDMRPRTNRTAIVNFDWLGPYTIQAVIRGKHTLEKLKKEQGEDAATYVYGGCTIRNSALQKGIKYYDMAIRLYMGEAVRDHFCELPESSIGTGEWTDMAGLMVPESEVSLLANEISSGAVDDIQTIEERFGTMHANYDTYKWNWTYSVILDYFGLDTLTEDDIISIGREYETARREWLGAIRHDAEREYALGDMDENLLGSFLAKLEQEQI</sequence>
<organism evidence="3 4">
    <name type="scientific">Xylanibacter rodentium</name>
    <dbReference type="NCBI Taxonomy" id="2736289"/>
    <lineage>
        <taxon>Bacteria</taxon>
        <taxon>Pseudomonadati</taxon>
        <taxon>Bacteroidota</taxon>
        <taxon>Bacteroidia</taxon>
        <taxon>Bacteroidales</taxon>
        <taxon>Prevotellaceae</taxon>
        <taxon>Xylanibacter</taxon>
    </lineage>
</organism>
<reference evidence="3 4" key="1">
    <citation type="submission" date="2020-05" db="EMBL/GenBank/DDBJ databases">
        <title>Distinct polysaccharide utilization as determinants for interspecies competition between intestinal Prevotella spp.</title>
        <authorList>
            <person name="Galvez E.J.C."/>
            <person name="Iljazovic A."/>
            <person name="Strowig T."/>
        </authorList>
    </citation>
    <scope>NUCLEOTIDE SEQUENCE [LARGE SCALE GENOMIC DNA]</scope>
    <source>
        <strain evidence="3 4">PROD</strain>
    </source>
</reference>
<dbReference type="InterPro" id="IPR049208">
    <property type="entry name" value="DUF6819"/>
</dbReference>
<dbReference type="RefSeq" id="WP_172176965.1">
    <property type="nucleotide sequence ID" value="NZ_CASGIA010000002.1"/>
</dbReference>
<dbReference type="InterPro" id="IPR032533">
    <property type="entry name" value="DUF4954"/>
</dbReference>
<evidence type="ECO:0000259" key="2">
    <source>
        <dbReference type="Pfam" id="PF20683"/>
    </source>
</evidence>
<dbReference type="Proteomes" id="UP001193734">
    <property type="component" value="Unassembled WGS sequence"/>
</dbReference>
<accession>A0ABX2ATE3</accession>
<protein>
    <submittedName>
        <fullName evidence="3">DUF4954 family protein</fullName>
    </submittedName>
</protein>
<proteinExistence type="predicted"/>
<comment type="caution">
    <text evidence="3">The sequence shown here is derived from an EMBL/GenBank/DDBJ whole genome shotgun (WGS) entry which is preliminary data.</text>
</comment>
<evidence type="ECO:0000259" key="1">
    <source>
        <dbReference type="Pfam" id="PF16314"/>
    </source>
</evidence>
<keyword evidence="4" id="KW-1185">Reference proteome</keyword>
<dbReference type="Pfam" id="PF20683">
    <property type="entry name" value="DUF6819"/>
    <property type="match status" value="1"/>
</dbReference>
<feature type="domain" description="DUF4954" evidence="1">
    <location>
        <begin position="12"/>
        <end position="444"/>
    </location>
</feature>
<evidence type="ECO:0000313" key="3">
    <source>
        <dbReference type="EMBL" id="NPE13665.1"/>
    </source>
</evidence>
<dbReference type="EMBL" id="JABKKE010000006">
    <property type="protein sequence ID" value="NPE13665.1"/>
    <property type="molecule type" value="Genomic_DNA"/>
</dbReference>
<name>A0ABX2ATE3_9BACT</name>
<dbReference type="GeneID" id="82157091"/>
<feature type="domain" description="DUF6819" evidence="2">
    <location>
        <begin position="493"/>
        <end position="598"/>
    </location>
</feature>
<dbReference type="Pfam" id="PF16314">
    <property type="entry name" value="DUF4954"/>
    <property type="match status" value="1"/>
</dbReference>
<evidence type="ECO:0000313" key="4">
    <source>
        <dbReference type="Proteomes" id="UP001193734"/>
    </source>
</evidence>